<keyword evidence="10" id="KW-0540">Nuclease</keyword>
<sequence length="1248" mass="144983">MSFRFNALSYKDFLNPFYAKAPILDNTYQNFLQSLESYRQNLLKNQNQNEDALVANALKPFLESLGFTTQVKAKQKGKSEIDLAITQNDTIEVIFEVKKPNSNDFFTPNNPNCKALHECILYYLRERKNANSSLKFIIITDCYHFYIFSAKDFEKLFHKNKEFQKLFENFQNPNSLLKGNTDEFYKEAKSLLDSLAYAQSLQTSFNSSLDSNEVSLNGLFWDLTPLLAPQSTESKESKDNPAFLTSFKIFNKDFLLDCFNPNDANDLNKKFYDELLYILGLTQSTQNGKAIIQESRESQASEGTLFYAIKSKLTNKDFEDIIQYIILWLNRILFLKLIESNLVRFNNDTTLKFLNYEKIDSFDKLSELFFEILAKDYTQRNKKSPFTYLPYLNSSLFQKQPIENTLQISQLNNDLTLKYYKNTQIKDTNYKPKSGEVKLLEYLFTFLNSFDFGHISTDEEHSITHKDLINYSVLGSVFERLNGYKEGSYYTPAYITYYMCKQSLEKVVLDKFNAFLDSDEKSLESLSNLLFIKIKQNLSQKDEIIKQAREILLSIKICDPAVGSGYFLATALNVMLEIFSKLNLLGNIMLEIQNDEIFVRNSRFEIIEYKRPTTEQDPNHKIQKELFTLKKQIIESCLFGVDINPNSCEIARLRLWIELLKHSYYTLDSSLDKSIHALQTLPNIDINIKCGNSLVSYFEVNENNPQGKPRENTLKWLMAQDTGFANNFKKQIKIYKESVNAYKEALKDKKELTNTIENIKELFKSTLLTTMKDYKNLKKNLGEFVSIYGDSAFDMETPFGMEMLRITRKQNFRFQPDLENLEPKKLDPKGQKLLESIHNDFESLEKIRTSQSFEWRFAFPEVLDNNGDFLGFDLVIGNPPYMQVPKGIFSATSFSYSEGKDKGKQNLYKVFVELSYNLGHQNSVVSLITQSSIMCDLSAQFTREMLLRETQMQYFIEFKKNQKLFTDVIQGVCIIEFIKTKPNLTKPFKIAINNTESKLDKINFEYISQAQILEFFPLYEIPLIKKGEMSIVAKTKENKIPLKAVIDFSLQGNINTIHLKKIQSSSTTDIKIYKGAFCHRWYLDKEVWYGLDNEITQKIYNKNKNQYIITTQNITGTTDKYRIHANFLESKNTKIIFLHSCNITYCKNEKDAKILVALLNSKLLNWLFRITSTNNHVNIYELESLPIPKIDSTNKALSDEIISLVEQILESKAKDPTTDTKELESKIDSLVYKLYHLTDDEIKIIEGK</sequence>
<organism evidence="10 11">
    <name type="scientific">Helicobacter pullorum</name>
    <dbReference type="NCBI Taxonomy" id="35818"/>
    <lineage>
        <taxon>Bacteria</taxon>
        <taxon>Pseudomonadati</taxon>
        <taxon>Campylobacterota</taxon>
        <taxon>Epsilonproteobacteria</taxon>
        <taxon>Campylobacterales</taxon>
        <taxon>Helicobacteraceae</taxon>
        <taxon>Helicobacter</taxon>
    </lineage>
</organism>
<feature type="domain" description="Type II methyltransferase M.TaqI-like" evidence="7">
    <location>
        <begin position="637"/>
        <end position="965"/>
    </location>
</feature>
<evidence type="ECO:0000256" key="6">
    <source>
        <dbReference type="SAM" id="Coils"/>
    </source>
</evidence>
<dbReference type="InterPro" id="IPR056716">
    <property type="entry name" value="DUF7814"/>
</dbReference>
<dbReference type="PANTHER" id="PTHR33841:SF1">
    <property type="entry name" value="DNA METHYLTRANSFERASE A"/>
    <property type="match status" value="1"/>
</dbReference>
<dbReference type="STRING" id="35818.HPU229336_05305"/>
<evidence type="ECO:0000259" key="8">
    <source>
        <dbReference type="Pfam" id="PF23653"/>
    </source>
</evidence>
<feature type="coiled-coil region" evidence="6">
    <location>
        <begin position="725"/>
        <end position="762"/>
    </location>
</feature>
<keyword evidence="3" id="KW-0808">Transferase</keyword>
<dbReference type="EC" id="2.1.1.72" evidence="1"/>
<evidence type="ECO:0000256" key="3">
    <source>
        <dbReference type="ARBA" id="ARBA00022679"/>
    </source>
</evidence>
<proteinExistence type="predicted"/>
<dbReference type="Pfam" id="PF25120">
    <property type="entry name" value="DUF7814"/>
    <property type="match status" value="1"/>
</dbReference>
<keyword evidence="2" id="KW-0489">Methyltransferase</keyword>
<accession>A0A0N1MPB9</accession>
<dbReference type="PANTHER" id="PTHR33841">
    <property type="entry name" value="DNA METHYLTRANSFERASE YEEA-RELATED"/>
    <property type="match status" value="1"/>
</dbReference>
<dbReference type="Proteomes" id="UP000037997">
    <property type="component" value="Unassembled WGS sequence"/>
</dbReference>
<keyword evidence="10" id="KW-0378">Hydrolase</keyword>
<dbReference type="PROSITE" id="PS00092">
    <property type="entry name" value="N6_MTASE"/>
    <property type="match status" value="1"/>
</dbReference>
<evidence type="ECO:0000259" key="7">
    <source>
        <dbReference type="Pfam" id="PF07669"/>
    </source>
</evidence>
<dbReference type="InterPro" id="IPR029063">
    <property type="entry name" value="SAM-dependent_MTases_sf"/>
</dbReference>
<evidence type="ECO:0000256" key="1">
    <source>
        <dbReference type="ARBA" id="ARBA00011900"/>
    </source>
</evidence>
<comment type="caution">
    <text evidence="10">The sequence shown here is derived from an EMBL/GenBank/DDBJ whole genome shotgun (WGS) entry which is preliminary data.</text>
</comment>
<keyword evidence="6" id="KW-0175">Coiled coil</keyword>
<dbReference type="PRINTS" id="PR00507">
    <property type="entry name" value="N12N6MTFRASE"/>
</dbReference>
<dbReference type="Gene3D" id="3.40.50.150">
    <property type="entry name" value="Vaccinia Virus protein VP39"/>
    <property type="match status" value="2"/>
</dbReference>
<dbReference type="InterPro" id="IPR055573">
    <property type="entry name" value="DUF7149"/>
</dbReference>
<evidence type="ECO:0000256" key="4">
    <source>
        <dbReference type="ARBA" id="ARBA00022691"/>
    </source>
</evidence>
<feature type="domain" description="DUF7149" evidence="8">
    <location>
        <begin position="9"/>
        <end position="263"/>
    </location>
</feature>
<keyword evidence="4" id="KW-0949">S-adenosyl-L-methionine</keyword>
<dbReference type="Pfam" id="PF23653">
    <property type="entry name" value="DUF7149"/>
    <property type="match status" value="1"/>
</dbReference>
<dbReference type="GO" id="GO:0006304">
    <property type="term" value="P:DNA modification"/>
    <property type="evidence" value="ECO:0007669"/>
    <property type="project" value="InterPro"/>
</dbReference>
<gene>
    <name evidence="10" type="ORF">HPU229334_10790</name>
</gene>
<dbReference type="Pfam" id="PF07669">
    <property type="entry name" value="Eco57I"/>
    <property type="match status" value="1"/>
</dbReference>
<protein>
    <recommendedName>
        <fullName evidence="1">site-specific DNA-methyltransferase (adenine-specific)</fullName>
        <ecNumber evidence="1">2.1.1.72</ecNumber>
    </recommendedName>
</protein>
<dbReference type="EMBL" id="JNOC01000058">
    <property type="protein sequence ID" value="KPH55106.1"/>
    <property type="molecule type" value="Genomic_DNA"/>
</dbReference>
<dbReference type="GO" id="GO:0009007">
    <property type="term" value="F:site-specific DNA-methyltransferase (adenine-specific) activity"/>
    <property type="evidence" value="ECO:0007669"/>
    <property type="project" value="UniProtKB-EC"/>
</dbReference>
<dbReference type="RefSeq" id="WP_054198496.1">
    <property type="nucleotide sequence ID" value="NZ_JNOC01000058.1"/>
</dbReference>
<name>A0A0N1MPB9_9HELI</name>
<dbReference type="PATRIC" id="fig|35818.11.peg.2134"/>
<dbReference type="GO" id="GO:0003676">
    <property type="term" value="F:nucleic acid binding"/>
    <property type="evidence" value="ECO:0007669"/>
    <property type="project" value="InterPro"/>
</dbReference>
<dbReference type="GO" id="GO:0004519">
    <property type="term" value="F:endonuclease activity"/>
    <property type="evidence" value="ECO:0007669"/>
    <property type="project" value="UniProtKB-KW"/>
</dbReference>
<evidence type="ECO:0000256" key="5">
    <source>
        <dbReference type="ARBA" id="ARBA00047942"/>
    </source>
</evidence>
<evidence type="ECO:0000313" key="10">
    <source>
        <dbReference type="EMBL" id="KPH55106.1"/>
    </source>
</evidence>
<dbReference type="SUPFAM" id="SSF53335">
    <property type="entry name" value="S-adenosyl-L-methionine-dependent methyltransferases"/>
    <property type="match status" value="1"/>
</dbReference>
<dbReference type="InterPro" id="IPR050953">
    <property type="entry name" value="N4_N6_ade-DNA_methylase"/>
</dbReference>
<keyword evidence="10" id="KW-0255">Endonuclease</keyword>
<dbReference type="InterPro" id="IPR002052">
    <property type="entry name" value="DNA_methylase_N6_adenine_CS"/>
</dbReference>
<evidence type="ECO:0000259" key="9">
    <source>
        <dbReference type="Pfam" id="PF25120"/>
    </source>
</evidence>
<dbReference type="InterPro" id="IPR011639">
    <property type="entry name" value="MethylTrfase_TaqI-like_dom"/>
</dbReference>
<evidence type="ECO:0000256" key="2">
    <source>
        <dbReference type="ARBA" id="ARBA00022603"/>
    </source>
</evidence>
<comment type="catalytic activity">
    <reaction evidence="5">
        <text>a 2'-deoxyadenosine in DNA + S-adenosyl-L-methionine = an N(6)-methyl-2'-deoxyadenosine in DNA + S-adenosyl-L-homocysteine + H(+)</text>
        <dbReference type="Rhea" id="RHEA:15197"/>
        <dbReference type="Rhea" id="RHEA-COMP:12418"/>
        <dbReference type="Rhea" id="RHEA-COMP:12419"/>
        <dbReference type="ChEBI" id="CHEBI:15378"/>
        <dbReference type="ChEBI" id="CHEBI:57856"/>
        <dbReference type="ChEBI" id="CHEBI:59789"/>
        <dbReference type="ChEBI" id="CHEBI:90615"/>
        <dbReference type="ChEBI" id="CHEBI:90616"/>
        <dbReference type="EC" id="2.1.1.72"/>
    </reaction>
</comment>
<evidence type="ECO:0000313" key="11">
    <source>
        <dbReference type="Proteomes" id="UP000037997"/>
    </source>
</evidence>
<reference evidence="10 11" key="1">
    <citation type="submission" date="2014-06" db="EMBL/GenBank/DDBJ databases">
        <title>Helicobacter pullorum isolates in fresh chicken meat - phenotypic and genotypic features.</title>
        <authorList>
            <person name="Borges V."/>
            <person name="Santos A."/>
            <person name="Correia C.B."/>
            <person name="Saraiva M."/>
            <person name="Menard A."/>
            <person name="Vieira L."/>
            <person name="Sampaio D.A."/>
            <person name="Gomes J.P."/>
            <person name="Oleastro M."/>
        </authorList>
    </citation>
    <scope>NUCLEOTIDE SEQUENCE [LARGE SCALE GENOMIC DNA]</scope>
    <source>
        <strain evidence="10 11">229334/12</strain>
    </source>
</reference>
<feature type="domain" description="DUF7814" evidence="9">
    <location>
        <begin position="264"/>
        <end position="469"/>
    </location>
</feature>
<dbReference type="GO" id="GO:0032259">
    <property type="term" value="P:methylation"/>
    <property type="evidence" value="ECO:0007669"/>
    <property type="project" value="UniProtKB-KW"/>
</dbReference>
<dbReference type="AlphaFoldDB" id="A0A0N1MPB9"/>